<dbReference type="SUPFAM" id="SSF48403">
    <property type="entry name" value="Ankyrin repeat"/>
    <property type="match status" value="2"/>
</dbReference>
<organism evidence="5 6">
    <name type="scientific">Talaromyces islandicus</name>
    <name type="common">Penicillium islandicum</name>
    <dbReference type="NCBI Taxonomy" id="28573"/>
    <lineage>
        <taxon>Eukaryota</taxon>
        <taxon>Fungi</taxon>
        <taxon>Dikarya</taxon>
        <taxon>Ascomycota</taxon>
        <taxon>Pezizomycotina</taxon>
        <taxon>Eurotiomycetes</taxon>
        <taxon>Eurotiomycetidae</taxon>
        <taxon>Eurotiales</taxon>
        <taxon>Trichocomaceae</taxon>
        <taxon>Talaromyces</taxon>
        <taxon>Talaromyces sect. Islandici</taxon>
    </lineage>
</organism>
<dbReference type="PANTHER" id="PTHR24123:SF33">
    <property type="entry name" value="PROTEIN HOS4"/>
    <property type="match status" value="1"/>
</dbReference>
<dbReference type="PANTHER" id="PTHR24123">
    <property type="entry name" value="ANKYRIN REPEAT-CONTAINING"/>
    <property type="match status" value="1"/>
</dbReference>
<dbReference type="OMA" id="ETDWTEM"/>
<evidence type="ECO:0000313" key="6">
    <source>
        <dbReference type="Proteomes" id="UP000054383"/>
    </source>
</evidence>
<feature type="region of interest" description="Disordered" evidence="4">
    <location>
        <begin position="1146"/>
        <end position="1177"/>
    </location>
</feature>
<feature type="compositionally biased region" description="Acidic residues" evidence="4">
    <location>
        <begin position="1158"/>
        <end position="1167"/>
    </location>
</feature>
<accession>A0A0U1LK66</accession>
<dbReference type="OrthoDB" id="539213at2759"/>
<dbReference type="InterPro" id="IPR051165">
    <property type="entry name" value="Multifunctional_ANK_Repeat"/>
</dbReference>
<keyword evidence="2 3" id="KW-0040">ANK repeat</keyword>
<reference evidence="5 6" key="1">
    <citation type="submission" date="2015-04" db="EMBL/GenBank/DDBJ databases">
        <authorList>
            <person name="Syromyatnikov M.Y."/>
            <person name="Popov V.N."/>
        </authorList>
    </citation>
    <scope>NUCLEOTIDE SEQUENCE [LARGE SCALE GENOMIC DNA]</scope>
    <source>
        <strain evidence="5">WF-38-12</strain>
    </source>
</reference>
<proteinExistence type="predicted"/>
<dbReference type="EMBL" id="CVMT01000001">
    <property type="protein sequence ID" value="CRG83373.1"/>
    <property type="molecule type" value="Genomic_DNA"/>
</dbReference>
<keyword evidence="6" id="KW-1185">Reference proteome</keyword>
<feature type="region of interest" description="Disordered" evidence="4">
    <location>
        <begin position="596"/>
        <end position="646"/>
    </location>
</feature>
<dbReference type="InterPro" id="IPR036770">
    <property type="entry name" value="Ankyrin_rpt-contain_sf"/>
</dbReference>
<feature type="compositionally biased region" description="Basic and acidic residues" evidence="4">
    <location>
        <begin position="1146"/>
        <end position="1155"/>
    </location>
</feature>
<dbReference type="Gene3D" id="1.25.40.20">
    <property type="entry name" value="Ankyrin repeat-containing domain"/>
    <property type="match status" value="4"/>
</dbReference>
<dbReference type="Pfam" id="PF00023">
    <property type="entry name" value="Ank"/>
    <property type="match status" value="1"/>
</dbReference>
<feature type="repeat" description="ANK" evidence="3">
    <location>
        <begin position="538"/>
        <end position="570"/>
    </location>
</feature>
<dbReference type="STRING" id="28573.A0A0U1LK66"/>
<keyword evidence="1" id="KW-0677">Repeat</keyword>
<dbReference type="PRINTS" id="PR01415">
    <property type="entry name" value="ANKYRIN"/>
</dbReference>
<dbReference type="Pfam" id="PF12796">
    <property type="entry name" value="Ank_2"/>
    <property type="match status" value="2"/>
</dbReference>
<protein>
    <submittedName>
        <fullName evidence="5">Ankyrin-1</fullName>
    </submittedName>
</protein>
<evidence type="ECO:0000256" key="2">
    <source>
        <dbReference type="ARBA" id="ARBA00023043"/>
    </source>
</evidence>
<name>A0A0U1LK66_TALIS</name>
<feature type="compositionally biased region" description="Acidic residues" evidence="4">
    <location>
        <begin position="619"/>
        <end position="629"/>
    </location>
</feature>
<feature type="repeat" description="ANK" evidence="3">
    <location>
        <begin position="1450"/>
        <end position="1482"/>
    </location>
</feature>
<evidence type="ECO:0000256" key="3">
    <source>
        <dbReference type="PROSITE-ProRule" id="PRU00023"/>
    </source>
</evidence>
<dbReference type="PROSITE" id="PS50088">
    <property type="entry name" value="ANK_REPEAT"/>
    <property type="match status" value="3"/>
</dbReference>
<evidence type="ECO:0000313" key="5">
    <source>
        <dbReference type="EMBL" id="CRG83373.1"/>
    </source>
</evidence>
<dbReference type="SMART" id="SM00248">
    <property type="entry name" value="ANK"/>
    <property type="match status" value="13"/>
</dbReference>
<gene>
    <name evidence="5" type="ORF">PISL3812_00724</name>
</gene>
<feature type="repeat" description="ANK" evidence="3">
    <location>
        <begin position="571"/>
        <end position="603"/>
    </location>
</feature>
<dbReference type="Proteomes" id="UP000054383">
    <property type="component" value="Unassembled WGS sequence"/>
</dbReference>
<dbReference type="InterPro" id="IPR002110">
    <property type="entry name" value="Ankyrin_rpt"/>
</dbReference>
<evidence type="ECO:0000256" key="4">
    <source>
        <dbReference type="SAM" id="MobiDB-lite"/>
    </source>
</evidence>
<sequence length="1753" mass="197873">MATEFTLPEVPAKHSQFLGFVQDHPERPIVDLVRPYNEFDAVIRKIYAQQPSHPAVADELVNVVPIFDDNGLADIRVRARDLSSESDEVKERYMLPLKDEDRRPNGSPAVVTSFKEFQQNFNIFCESSLSDMDWSNVVAAGSAVATSLLPVTKEHANSKRGLRHFYHEQFAPASDVDLFLYGLTEEQAIEKIQQIETKIKDSILAETTTIRTKNAITIASQYPTRHVQIVLRIYKSIAEILTGFDVDCSCVAYDGTQVYMAPRGIGAYITQVNHIDLTRRSPSYENRLSKYSHRGFEVFWPQLDRSRIDPTVYERSFTRTMGLARLLVLEKLPKVEDREQYLIKRRTERGRPVPNSYIWNSRKLRGNIKNDWDDEVPDWLEGDEVSDYHTFTVPYGEKFHARKIEKLLYTKDLLLNAEWNKPKDRTVNLHRHPAFFGHFSDVIHDCCGYCPEATTAEDSEVAEVENNIYVKGGITFLKDNPGRQEIGSFNPITETDWTEMAYVGNTEGLCQAIVDHDAERVKEWLSQDGSDANRRDYTGRTPLQLATMTSTPEIVQCLVDHGARLISRVADGRTALHLAAARGDVDIIRILLNKSEENEEEEARKEQALKKSNYNEPKTDDDTESEDADMMSNSSESDDADDTSYATGSFVNVNKQSEDAISGVIPDDETELEPDIYDVNILAWDNHTSPLHLAIINGHVAAVEELVSSFGADALLPVKLLHSHNQSPRAAILTLVLALRLPIEQAKLMTSKLLQLGASPAQADLNQNTALHCFSAFGEYTGILDIFLQHDQPAVQRALDFVSITHHGSQVKTPLKTAIQHGNILGALKLLEAGAKPEIKYEDYIKQAQATVSYIRHRSSEDNQNHFSTSVEQPIIIAVQSQQPSVAIELLAAGANVNTISTAGQNAVIHDYWLGKGTTLLDCVQERLAHLLQYNGEEIQSRPPTPLDPEDSTYLKEFAEDTYQMWVGSRLLRAERARYKTEKANYDRVLKSAGSRKGLQEKKAVIDDLANEYQTLETMLIEKGAKKFVELYPQKNTQPQRQNNSYNRQPVDPQPFKINFTFQTPDLTETKKEGYIKLFEAAWSGDLDTIKMMTLDMWGPEKQFFPLEIWVPDRNGLSSFNIAVLRGHLGVARAIISIAKAQHKPAKEETEERFTLDTGDEPSDYDSDAGSATDDSSNEIRVRRHIIDDRFTIDNVGEVKTQVESQVPPLRLLHQLPPAHEFIEKEKLQGEKPEGLVEYAICRNDPKLLKFLLDLGKELSAKSSQDGGHFMYSVSEQSFQLAMRLGRLDCLKELIRRVGTGIPLDKLVEKSGVVTKEKPIYYQGLSIHGEKRADWAAASRGVVHTQPQDRHPPLLLAAYQGNLEAVEWFLGTAPGRHYEEFAQAHKHDKRVQKLAQTKGGFARSITTWLVSRRDLVLHCAIMSKTKDESLQLVKYLVEQMPHCLSVKSADGYTPLALAFYLHRVEFAKILIQAGADQTARDKHGRNLLHLLFLKTPNRLRDMKAFEQMLDLVDPLLIPSMLVERSSLHPGSVTPFSQLINSQWPIDMYSSHRINEEPETKLAIVRKILDFAEGTGQKHLEVLNGAGNSVVHDGIRYQVPKTLGLILERRPDLLHLENATGSTPKELAETAWVRDVTSDPPNLNVNNNNWQNHNSQTQCVVCRPPESFVEETSNANNKNLPSQGVYNVCRDWALDERTNKKRKLVTLFDANEVAKRLAAQKTWRTSWHAGRRGENGLDDEVDEVASWLNAAHVE</sequence>
<dbReference type="PROSITE" id="PS50297">
    <property type="entry name" value="ANK_REP_REGION"/>
    <property type="match status" value="3"/>
</dbReference>
<evidence type="ECO:0000256" key="1">
    <source>
        <dbReference type="ARBA" id="ARBA00022737"/>
    </source>
</evidence>